<gene>
    <name evidence="2" type="ORF">Tco_0989266</name>
</gene>
<name>A0ABQ5ETH2_9ASTR</name>
<dbReference type="Proteomes" id="UP001151760">
    <property type="component" value="Unassembled WGS sequence"/>
</dbReference>
<sequence>MLTGRWGRVNGDCQKFNAVYKQLERKRGKNEPDHIETTRVNFAAPQPKGRKFMLGHAWRILKNHSKWDAPKPFYTDDHTEIFGPDVKPRPADSSSEDLRRKLQAASSAYEAKKQKELAITEFKELKFLTTDPDTLSEPKTSIIRKKQEK</sequence>
<reference evidence="2" key="2">
    <citation type="submission" date="2022-01" db="EMBL/GenBank/DDBJ databases">
        <authorList>
            <person name="Yamashiro T."/>
            <person name="Shiraishi A."/>
            <person name="Satake H."/>
            <person name="Nakayama K."/>
        </authorList>
    </citation>
    <scope>NUCLEOTIDE SEQUENCE</scope>
</reference>
<feature type="region of interest" description="Disordered" evidence="1">
    <location>
        <begin position="79"/>
        <end position="100"/>
    </location>
</feature>
<feature type="region of interest" description="Disordered" evidence="1">
    <location>
        <begin position="130"/>
        <end position="149"/>
    </location>
</feature>
<keyword evidence="3" id="KW-1185">Reference proteome</keyword>
<dbReference type="PANTHER" id="PTHR45023:SF4">
    <property type="entry name" value="GLYCINE-RICH PROTEIN-RELATED"/>
    <property type="match status" value="1"/>
</dbReference>
<comment type="caution">
    <text evidence="2">The sequence shown here is derived from an EMBL/GenBank/DDBJ whole genome shotgun (WGS) entry which is preliminary data.</text>
</comment>
<evidence type="ECO:0000313" key="3">
    <source>
        <dbReference type="Proteomes" id="UP001151760"/>
    </source>
</evidence>
<protein>
    <submittedName>
        <fullName evidence="2">Uncharacterized protein</fullName>
    </submittedName>
</protein>
<accession>A0ABQ5ETH2</accession>
<evidence type="ECO:0000313" key="2">
    <source>
        <dbReference type="EMBL" id="GJT54212.1"/>
    </source>
</evidence>
<dbReference type="EMBL" id="BQNB010016653">
    <property type="protein sequence ID" value="GJT54212.1"/>
    <property type="molecule type" value="Genomic_DNA"/>
</dbReference>
<proteinExistence type="predicted"/>
<dbReference type="PANTHER" id="PTHR45023">
    <property type="match status" value="1"/>
</dbReference>
<organism evidence="2 3">
    <name type="scientific">Tanacetum coccineum</name>
    <dbReference type="NCBI Taxonomy" id="301880"/>
    <lineage>
        <taxon>Eukaryota</taxon>
        <taxon>Viridiplantae</taxon>
        <taxon>Streptophyta</taxon>
        <taxon>Embryophyta</taxon>
        <taxon>Tracheophyta</taxon>
        <taxon>Spermatophyta</taxon>
        <taxon>Magnoliopsida</taxon>
        <taxon>eudicotyledons</taxon>
        <taxon>Gunneridae</taxon>
        <taxon>Pentapetalae</taxon>
        <taxon>asterids</taxon>
        <taxon>campanulids</taxon>
        <taxon>Asterales</taxon>
        <taxon>Asteraceae</taxon>
        <taxon>Asteroideae</taxon>
        <taxon>Anthemideae</taxon>
        <taxon>Anthemidinae</taxon>
        <taxon>Tanacetum</taxon>
    </lineage>
</organism>
<evidence type="ECO:0000256" key="1">
    <source>
        <dbReference type="SAM" id="MobiDB-lite"/>
    </source>
</evidence>
<reference evidence="2" key="1">
    <citation type="journal article" date="2022" name="Int. J. Mol. Sci.">
        <title>Draft Genome of Tanacetum Coccineum: Genomic Comparison of Closely Related Tanacetum-Family Plants.</title>
        <authorList>
            <person name="Yamashiro T."/>
            <person name="Shiraishi A."/>
            <person name="Nakayama K."/>
            <person name="Satake H."/>
        </authorList>
    </citation>
    <scope>NUCLEOTIDE SEQUENCE</scope>
</reference>